<dbReference type="EMBL" id="JAYKXP010000029">
    <property type="protein sequence ID" value="KAK7043208.1"/>
    <property type="molecule type" value="Genomic_DNA"/>
</dbReference>
<keyword evidence="2" id="KW-0521">NADP</keyword>
<evidence type="ECO:0000313" key="5">
    <source>
        <dbReference type="Proteomes" id="UP001383192"/>
    </source>
</evidence>
<dbReference type="Gene3D" id="3.40.50.720">
    <property type="entry name" value="NAD(P)-binding Rossmann-like Domain"/>
    <property type="match status" value="1"/>
</dbReference>
<dbReference type="PRINTS" id="PR00080">
    <property type="entry name" value="SDRFAMILY"/>
</dbReference>
<dbReference type="Pfam" id="PF00106">
    <property type="entry name" value="adh_short"/>
    <property type="match status" value="1"/>
</dbReference>
<keyword evidence="5" id="KW-1185">Reference proteome</keyword>
<dbReference type="PANTHER" id="PTHR42760">
    <property type="entry name" value="SHORT-CHAIN DEHYDROGENASES/REDUCTASES FAMILY MEMBER"/>
    <property type="match status" value="1"/>
</dbReference>
<evidence type="ECO:0000256" key="2">
    <source>
        <dbReference type="ARBA" id="ARBA00022857"/>
    </source>
</evidence>
<dbReference type="AlphaFoldDB" id="A0AAW0CVZ2"/>
<name>A0AAW0CVZ2_9AGAR</name>
<dbReference type="InterPro" id="IPR020904">
    <property type="entry name" value="Sc_DH/Rdtase_CS"/>
</dbReference>
<evidence type="ECO:0000256" key="1">
    <source>
        <dbReference type="ARBA" id="ARBA00006484"/>
    </source>
</evidence>
<dbReference type="PANTHER" id="PTHR42760:SF121">
    <property type="entry name" value="3-OXOACYL-(ACYL-CARRIER-PROTEIN) REDUCTASE"/>
    <property type="match status" value="1"/>
</dbReference>
<dbReference type="Proteomes" id="UP001383192">
    <property type="component" value="Unassembled WGS sequence"/>
</dbReference>
<sequence length="284" mass="29840">MDSLVIFLPPTSTPCCTSGPSTSKTTASTKTAIITGAAQGIDTNGLISGKAIALRLAQDGFDICVNDVPSNAAAAESVSTEIRSLGRKSVTVIASVVSRAEVESMIQSSVKDLGPLTVMVANAGIVQVKPLLDSTEEDAQRVFDVNIHGVINCATLAAKQFIKQGGGGKIINAASGTSFRAAPMLGFYSASKAAVRSLTHTFAMEFGMHKITVNAYAPGVVGTKMWDKIDEEMAKLKGVQRGESFKGFEHQITLGRTSVPEDVVGTVSFLESQARTQIISRDKL</sequence>
<dbReference type="GO" id="GO:0016616">
    <property type="term" value="F:oxidoreductase activity, acting on the CH-OH group of donors, NAD or NADP as acceptor"/>
    <property type="evidence" value="ECO:0007669"/>
    <property type="project" value="TreeGrafter"/>
</dbReference>
<reference evidence="4 5" key="1">
    <citation type="submission" date="2024-01" db="EMBL/GenBank/DDBJ databases">
        <title>A draft genome for a cacao thread blight-causing isolate of Paramarasmius palmivorus.</title>
        <authorList>
            <person name="Baruah I.K."/>
            <person name="Bukari Y."/>
            <person name="Amoako-Attah I."/>
            <person name="Meinhardt L.W."/>
            <person name="Bailey B.A."/>
            <person name="Cohen S.P."/>
        </authorList>
    </citation>
    <scope>NUCLEOTIDE SEQUENCE [LARGE SCALE GENOMIC DNA]</scope>
    <source>
        <strain evidence="4 5">GH-12</strain>
    </source>
</reference>
<accession>A0AAW0CVZ2</accession>
<dbReference type="SUPFAM" id="SSF51735">
    <property type="entry name" value="NAD(P)-binding Rossmann-fold domains"/>
    <property type="match status" value="1"/>
</dbReference>
<evidence type="ECO:0000256" key="3">
    <source>
        <dbReference type="RuleBase" id="RU000363"/>
    </source>
</evidence>
<dbReference type="GO" id="GO:0048038">
    <property type="term" value="F:quinone binding"/>
    <property type="evidence" value="ECO:0007669"/>
    <property type="project" value="TreeGrafter"/>
</dbReference>
<dbReference type="InterPro" id="IPR002347">
    <property type="entry name" value="SDR_fam"/>
</dbReference>
<dbReference type="PROSITE" id="PS00061">
    <property type="entry name" value="ADH_SHORT"/>
    <property type="match status" value="1"/>
</dbReference>
<protein>
    <submittedName>
        <fullName evidence="4">Uncharacterized protein</fullName>
    </submittedName>
</protein>
<comment type="caution">
    <text evidence="4">The sequence shown here is derived from an EMBL/GenBank/DDBJ whole genome shotgun (WGS) entry which is preliminary data.</text>
</comment>
<proteinExistence type="inferred from homology"/>
<gene>
    <name evidence="4" type="ORF">VNI00_008562</name>
</gene>
<dbReference type="PRINTS" id="PR00081">
    <property type="entry name" value="GDHRDH"/>
</dbReference>
<evidence type="ECO:0000313" key="4">
    <source>
        <dbReference type="EMBL" id="KAK7043208.1"/>
    </source>
</evidence>
<dbReference type="GO" id="GO:0006633">
    <property type="term" value="P:fatty acid biosynthetic process"/>
    <property type="evidence" value="ECO:0007669"/>
    <property type="project" value="TreeGrafter"/>
</dbReference>
<organism evidence="4 5">
    <name type="scientific">Paramarasmius palmivorus</name>
    <dbReference type="NCBI Taxonomy" id="297713"/>
    <lineage>
        <taxon>Eukaryota</taxon>
        <taxon>Fungi</taxon>
        <taxon>Dikarya</taxon>
        <taxon>Basidiomycota</taxon>
        <taxon>Agaricomycotina</taxon>
        <taxon>Agaricomycetes</taxon>
        <taxon>Agaricomycetidae</taxon>
        <taxon>Agaricales</taxon>
        <taxon>Marasmiineae</taxon>
        <taxon>Marasmiaceae</taxon>
        <taxon>Paramarasmius</taxon>
    </lineage>
</organism>
<comment type="similarity">
    <text evidence="1 3">Belongs to the short-chain dehydrogenases/reductases (SDR) family.</text>
</comment>
<dbReference type="InterPro" id="IPR036291">
    <property type="entry name" value="NAD(P)-bd_dom_sf"/>
</dbReference>